<dbReference type="OrthoDB" id="9810601at2"/>
<proteinExistence type="predicted"/>
<keyword evidence="2 5" id="KW-0812">Transmembrane</keyword>
<gene>
    <name evidence="6" type="ORF">D0Y53_10570</name>
</gene>
<evidence type="ECO:0000256" key="3">
    <source>
        <dbReference type="ARBA" id="ARBA00022989"/>
    </source>
</evidence>
<feature type="transmembrane region" description="Helical" evidence="5">
    <location>
        <begin position="64"/>
        <end position="85"/>
    </location>
</feature>
<evidence type="ECO:0000256" key="1">
    <source>
        <dbReference type="ARBA" id="ARBA00004141"/>
    </source>
</evidence>
<evidence type="ECO:0000256" key="2">
    <source>
        <dbReference type="ARBA" id="ARBA00022692"/>
    </source>
</evidence>
<keyword evidence="3 5" id="KW-1133">Transmembrane helix</keyword>
<keyword evidence="4 5" id="KW-0472">Membrane</keyword>
<dbReference type="GO" id="GO:0009403">
    <property type="term" value="P:toxin biosynthetic process"/>
    <property type="evidence" value="ECO:0007669"/>
    <property type="project" value="InterPro"/>
</dbReference>
<dbReference type="PANTHER" id="PTHR36926:SF1">
    <property type="entry name" value="COLICIN V PRODUCTION PROTEIN"/>
    <property type="match status" value="1"/>
</dbReference>
<keyword evidence="7" id="KW-1185">Reference proteome</keyword>
<dbReference type="PANTHER" id="PTHR36926">
    <property type="entry name" value="COLICIN V PRODUCTION PROTEIN"/>
    <property type="match status" value="1"/>
</dbReference>
<dbReference type="EMBL" id="QVPD01000012">
    <property type="protein sequence ID" value="RFP59405.1"/>
    <property type="molecule type" value="Genomic_DNA"/>
</dbReference>
<dbReference type="InterPro" id="IPR052719">
    <property type="entry name" value="CvpA-like"/>
</dbReference>
<sequence length="183" mass="18802">MTATDLLLLAVIGASTLLGLLRGFVGVLASLLAWVLAGWAAFRFGARVALALAGGAEPGAGQLLAGYGLSFLGVLLFVGAVGWALRKLLHSVGLSGMDRALGFALGLVRGGFVACVLVLLMGFTTLPREPGWHASQVVPVLLPGAQWLRGWLPAWAAQRIDFGGTRPPSLDTGDAPALPQPGV</sequence>
<evidence type="ECO:0000313" key="6">
    <source>
        <dbReference type="EMBL" id="RFP59405.1"/>
    </source>
</evidence>
<dbReference type="GO" id="GO:0016020">
    <property type="term" value="C:membrane"/>
    <property type="evidence" value="ECO:0007669"/>
    <property type="project" value="UniProtKB-SubCell"/>
</dbReference>
<reference evidence="6 7" key="1">
    <citation type="submission" date="2018-08" db="EMBL/GenBank/DDBJ databases">
        <title>Lysobacter weifangensis sp. nov., a new member of the family 'Xanthomonadaceae', isolated from soil in a farmland.</title>
        <authorList>
            <person name="Zhao H."/>
        </authorList>
    </citation>
    <scope>NUCLEOTIDE SEQUENCE [LARGE SCALE GENOMIC DNA]</scope>
    <source>
        <strain evidence="6 7">WF-2</strain>
    </source>
</reference>
<organism evidence="6 7">
    <name type="scientific">Cognatiluteimonas weifangensis</name>
    <dbReference type="NCBI Taxonomy" id="2303539"/>
    <lineage>
        <taxon>Bacteria</taxon>
        <taxon>Pseudomonadati</taxon>
        <taxon>Pseudomonadota</taxon>
        <taxon>Gammaproteobacteria</taxon>
        <taxon>Lysobacterales</taxon>
        <taxon>Lysobacteraceae</taxon>
        <taxon>Cognatiluteimonas</taxon>
    </lineage>
</organism>
<evidence type="ECO:0000313" key="7">
    <source>
        <dbReference type="Proteomes" id="UP000262917"/>
    </source>
</evidence>
<name>A0A372DIK9_9GAMM</name>
<feature type="transmembrane region" description="Helical" evidence="5">
    <location>
        <begin position="100"/>
        <end position="123"/>
    </location>
</feature>
<evidence type="ECO:0000256" key="5">
    <source>
        <dbReference type="SAM" id="Phobius"/>
    </source>
</evidence>
<dbReference type="Proteomes" id="UP000262917">
    <property type="component" value="Unassembled WGS sequence"/>
</dbReference>
<accession>A0A372DIK9</accession>
<protein>
    <submittedName>
        <fullName evidence="6">CvpA family protein</fullName>
    </submittedName>
</protein>
<dbReference type="RefSeq" id="WP_117203274.1">
    <property type="nucleotide sequence ID" value="NZ_JBHTBK010000042.1"/>
</dbReference>
<comment type="caution">
    <text evidence="6">The sequence shown here is derived from an EMBL/GenBank/DDBJ whole genome shotgun (WGS) entry which is preliminary data.</text>
</comment>
<dbReference type="Pfam" id="PF02674">
    <property type="entry name" value="Colicin_V"/>
    <property type="match status" value="1"/>
</dbReference>
<evidence type="ECO:0000256" key="4">
    <source>
        <dbReference type="ARBA" id="ARBA00023136"/>
    </source>
</evidence>
<dbReference type="AlphaFoldDB" id="A0A372DIK9"/>
<dbReference type="InterPro" id="IPR003825">
    <property type="entry name" value="Colicin-V_CvpA"/>
</dbReference>
<comment type="subcellular location">
    <subcellularLocation>
        <location evidence="1">Membrane</location>
        <topology evidence="1">Multi-pass membrane protein</topology>
    </subcellularLocation>
</comment>